<feature type="compositionally biased region" description="Low complexity" evidence="1">
    <location>
        <begin position="21"/>
        <end position="50"/>
    </location>
</feature>
<feature type="compositionally biased region" description="Low complexity" evidence="1">
    <location>
        <begin position="96"/>
        <end position="106"/>
    </location>
</feature>
<dbReference type="AlphaFoldDB" id="A0A251Y8E8"/>
<keyword evidence="2" id="KW-0812">Transmembrane</keyword>
<evidence type="ECO:0000256" key="1">
    <source>
        <dbReference type="SAM" id="MobiDB-lite"/>
    </source>
</evidence>
<proteinExistence type="predicted"/>
<reference evidence="3 4" key="1">
    <citation type="submission" date="2016-08" db="EMBL/GenBank/DDBJ databases">
        <title>Genome sequence of Clavibacter michiganensis spp strain CFBP7494.</title>
        <authorList>
            <person name="Thapa S.P."/>
            <person name="Coaker G."/>
            <person name="Jacques M.-A."/>
        </authorList>
    </citation>
    <scope>NUCLEOTIDE SEQUENCE [LARGE SCALE GENOMIC DNA]</scope>
    <source>
        <strain evidence="3">CFBP7494</strain>
    </source>
</reference>
<feature type="compositionally biased region" description="Gly residues" evidence="1">
    <location>
        <begin position="51"/>
        <end position="60"/>
    </location>
</feature>
<evidence type="ECO:0008006" key="5">
    <source>
        <dbReference type="Google" id="ProtNLM"/>
    </source>
</evidence>
<keyword evidence="2" id="KW-0472">Membrane</keyword>
<comment type="caution">
    <text evidence="3">The sequence shown here is derived from an EMBL/GenBank/DDBJ whole genome shotgun (WGS) entry which is preliminary data.</text>
</comment>
<evidence type="ECO:0000256" key="2">
    <source>
        <dbReference type="SAM" id="Phobius"/>
    </source>
</evidence>
<feature type="compositionally biased region" description="Basic and acidic residues" evidence="1">
    <location>
        <begin position="1"/>
        <end position="20"/>
    </location>
</feature>
<feature type="transmembrane region" description="Helical" evidence="2">
    <location>
        <begin position="151"/>
        <end position="168"/>
    </location>
</feature>
<evidence type="ECO:0000313" key="4">
    <source>
        <dbReference type="Proteomes" id="UP000194837"/>
    </source>
</evidence>
<feature type="transmembrane region" description="Helical" evidence="2">
    <location>
        <begin position="174"/>
        <end position="191"/>
    </location>
</feature>
<evidence type="ECO:0000313" key="3">
    <source>
        <dbReference type="EMBL" id="OUE20544.1"/>
    </source>
</evidence>
<name>A0A251Y8E8_9MICO</name>
<feature type="compositionally biased region" description="Low complexity" evidence="1">
    <location>
        <begin position="114"/>
        <end position="130"/>
    </location>
</feature>
<feature type="region of interest" description="Disordered" evidence="1">
    <location>
        <begin position="232"/>
        <end position="271"/>
    </location>
</feature>
<protein>
    <recommendedName>
        <fullName evidence="5">DUF4190 domain-containing protein</fullName>
    </recommendedName>
</protein>
<sequence>MTDARDPEGPDRDRLPDERGASPYGPAGSGEPSEPDGPAGSGEPSEPDGPAGSGDPGGPGEPALFRRSGGPDGRAMPGDSGSPYGPAAPGESGTQDAPAASEESAPAPAPAPAPTEGAGAGSATGAAPDGPVDPLPPVSSPSAEPAAGGRGLAVAATAIGVAALAWLLLAGRDPVVLCLAVVAGILGVRALRRSVGRGFAVAGLAAAGIALVVGVLVPLVFPAPVFAPPGYGEGPSGDASEGTGTGEARGSEPEDPAPLGTTVTGEGDDGPEWRVTIGTPSFHMTAAVLDSIAVNPPPDPGMDYAVLPLAVTREAADPGVAVDEISVDYVAEDGTFCAPERYVIAPGADAHAGPLEQGESASVVLVIQVPTGDAGGGTWSVTPGPTSDTSWFVAER</sequence>
<organism evidence="3 4">
    <name type="scientific">Clavibacter michiganensis</name>
    <dbReference type="NCBI Taxonomy" id="28447"/>
    <lineage>
        <taxon>Bacteria</taxon>
        <taxon>Bacillati</taxon>
        <taxon>Actinomycetota</taxon>
        <taxon>Actinomycetes</taxon>
        <taxon>Micrococcales</taxon>
        <taxon>Microbacteriaceae</taxon>
        <taxon>Clavibacter</taxon>
    </lineage>
</organism>
<keyword evidence="2" id="KW-1133">Transmembrane helix</keyword>
<dbReference type="EMBL" id="MDJW01000008">
    <property type="protein sequence ID" value="OUE20544.1"/>
    <property type="molecule type" value="Genomic_DNA"/>
</dbReference>
<feature type="region of interest" description="Disordered" evidence="1">
    <location>
        <begin position="1"/>
        <end position="147"/>
    </location>
</feature>
<accession>A0A251Y8E8</accession>
<feature type="transmembrane region" description="Helical" evidence="2">
    <location>
        <begin position="198"/>
        <end position="221"/>
    </location>
</feature>
<gene>
    <name evidence="3" type="ORF">BFL34_01362</name>
</gene>
<dbReference type="Proteomes" id="UP000194837">
    <property type="component" value="Unassembled WGS sequence"/>
</dbReference>